<evidence type="ECO:0000313" key="1">
    <source>
        <dbReference type="EMBL" id="LAB24812.1"/>
    </source>
</evidence>
<organism evidence="1">
    <name type="scientific">Micrurus spixii</name>
    <name type="common">Amazon coral snake</name>
    <dbReference type="NCBI Taxonomy" id="129469"/>
    <lineage>
        <taxon>Eukaryota</taxon>
        <taxon>Metazoa</taxon>
        <taxon>Chordata</taxon>
        <taxon>Craniata</taxon>
        <taxon>Vertebrata</taxon>
        <taxon>Euteleostomi</taxon>
        <taxon>Lepidosauria</taxon>
        <taxon>Squamata</taxon>
        <taxon>Bifurcata</taxon>
        <taxon>Unidentata</taxon>
        <taxon>Episquamata</taxon>
        <taxon>Toxicofera</taxon>
        <taxon>Serpentes</taxon>
        <taxon>Colubroidea</taxon>
        <taxon>Elapidae</taxon>
        <taxon>Elapinae</taxon>
        <taxon>Micrurus</taxon>
    </lineage>
</organism>
<reference evidence="1" key="2">
    <citation type="submission" date="2017-11" db="EMBL/GenBank/DDBJ databases">
        <title>Coralsnake Venomics: Analyses of Venom Gland Transcriptomes and Proteomes of Six Brazilian Taxa.</title>
        <authorList>
            <person name="Aird S.D."/>
            <person name="Jorge da Silva N."/>
            <person name="Qiu L."/>
            <person name="Villar-Briones A."/>
            <person name="Aparecida-Saddi V."/>
            <person name="Campos-Telles M.P."/>
            <person name="Grau M."/>
            <person name="Mikheyev A.S."/>
        </authorList>
    </citation>
    <scope>NUCLEOTIDE SEQUENCE</scope>
    <source>
        <tissue evidence="1">Venom_gland</tissue>
    </source>
</reference>
<proteinExistence type="predicted"/>
<dbReference type="EMBL" id="IACM01047578">
    <property type="protein sequence ID" value="LAB24812.1"/>
    <property type="molecule type" value="Transcribed_RNA"/>
</dbReference>
<reference evidence="1" key="1">
    <citation type="submission" date="2017-07" db="EMBL/GenBank/DDBJ databases">
        <authorList>
            <person name="Mikheyev A."/>
            <person name="Grau M."/>
        </authorList>
    </citation>
    <scope>NUCLEOTIDE SEQUENCE</scope>
    <source>
        <tissue evidence="1">Venom_gland</tissue>
    </source>
</reference>
<sequence length="296" mass="32946">MYFSNLSTGAGKSLCPVKLPKNRSPSIIKQKLFTCSHIREPKHIPIQEEQQKNTDNFFQSPPDGKCIFFFFSKHAPILAASLPKPGSYSTQNLANSGFSLEGNGQKMTKVWSPRLLLANRRCLRQSAFGGFTRGKKISTVAKTLQCAASFPVYFFAVRHGNGGEILQFVFLSWIFGTVPLGHDLVDLHEGFVLGFGDNEKDVDGGSQTDGAKNEEAVGAQPLLQVAEYQPHGEIRQPMHRTSNHEGSRARRLKKHFHYHNAWNWACANGVSHDVNDYAANADVGHPRDRLEIQRNG</sequence>
<dbReference type="AlphaFoldDB" id="A0A2D4LUP3"/>
<protein>
    <submittedName>
        <fullName evidence="1">Uncharacterized protein</fullName>
    </submittedName>
</protein>
<dbReference type="EMBL" id="IACM01047576">
    <property type="protein sequence ID" value="LAB24806.1"/>
    <property type="molecule type" value="Transcribed_RNA"/>
</dbReference>
<name>A0A2D4LUP3_9SAUR</name>
<accession>A0A2D4LUP3</accession>